<feature type="compositionally biased region" description="Basic and acidic residues" evidence="1">
    <location>
        <begin position="234"/>
        <end position="250"/>
    </location>
</feature>
<dbReference type="PANTHER" id="PTHR46520:SF1">
    <property type="entry name" value="SERINE BETA-LACTAMASE-LIKE PROTEIN LACTB, MITOCHONDRIAL"/>
    <property type="match status" value="1"/>
</dbReference>
<evidence type="ECO:0000256" key="1">
    <source>
        <dbReference type="SAM" id="MobiDB-lite"/>
    </source>
</evidence>
<proteinExistence type="predicted"/>
<reference evidence="3" key="1">
    <citation type="submission" date="2019-08" db="EMBL/GenBank/DDBJ databases">
        <title>The improved chromosome-level genome for the pearl oyster Pinctada fucata martensii using PacBio sequencing and Hi-C.</title>
        <authorList>
            <person name="Zheng Z."/>
        </authorList>
    </citation>
    <scope>NUCLEOTIDE SEQUENCE</scope>
    <source>
        <strain evidence="3">ZZ-2019</strain>
        <tissue evidence="3">Adductor muscle</tissue>
    </source>
</reference>
<feature type="region of interest" description="Disordered" evidence="1">
    <location>
        <begin position="214"/>
        <end position="250"/>
    </location>
</feature>
<dbReference type="InterPro" id="IPR012338">
    <property type="entry name" value="Beta-lactam/transpept-like"/>
</dbReference>
<evidence type="ECO:0000313" key="3">
    <source>
        <dbReference type="EMBL" id="KAK3095522.1"/>
    </source>
</evidence>
<dbReference type="GO" id="GO:0006508">
    <property type="term" value="P:proteolysis"/>
    <property type="evidence" value="ECO:0007669"/>
    <property type="project" value="TreeGrafter"/>
</dbReference>
<dbReference type="PANTHER" id="PTHR46520">
    <property type="entry name" value="SERINE BETA-LACTAMASE-LIKE PROTEIN LACTB, MITOCHONDRIAL"/>
    <property type="match status" value="1"/>
</dbReference>
<dbReference type="EMBL" id="VSWD01000008">
    <property type="protein sequence ID" value="KAK3095522.1"/>
    <property type="molecule type" value="Genomic_DNA"/>
</dbReference>
<sequence length="540" mass="60625">MSWFHRSFKVLTNGATILRRNTKSAVKTQRQFYNNNNNQGIKSNKACKLLIGTLAFAFPPFIVYKYVNCEGMEDDHKAASEGLTLNKAIEISRDLVQRIKDETGSPGLVVSVSIDGKEVWSEGLGFADIENRVPCTPDTVFRIASISKSIAMALVAKQWEAGKLDLDKPIQHYVPEFPEKSLDGEKVTITTRQLVSHLGGIRHYDKDYMKDKLNEGSKSEKQSSTSGGGAQPDQDSKEKKTSSTENKPEKNEMALKEYYITKHYSSVKDSLSLFLNDPLVHKPGTKFLYTTHGWTLISAVVEAASKEKFEVLLRRMLKDMGMHNTFLDENSPLIYHRGRHYVKNKTGRLLNAPYVDCSYKWAGGGLLSNVHDLTRFGNIMLYSYQYRKHHTMSGSQKSRKGNEMPIIQDAQNTKDKLSIEPAEKPGYLKSETMEIVWKPVDKTVCSWDKDASYAMGWAVCPEKYENGECRHQRFYVSHTGGAIGGSSVLLILPPKSQDEGNKDTYKPPKGVVVAIVVNMISVGLNKTALEIGQVFEKVEK</sequence>
<dbReference type="InterPro" id="IPR052794">
    <property type="entry name" value="Mito_Ser_Protease_LACTB"/>
</dbReference>
<dbReference type="Gene3D" id="3.40.710.10">
    <property type="entry name" value="DD-peptidase/beta-lactamase superfamily"/>
    <property type="match status" value="1"/>
</dbReference>
<dbReference type="AlphaFoldDB" id="A0AA89C5I1"/>
<dbReference type="InterPro" id="IPR001466">
    <property type="entry name" value="Beta-lactam-related"/>
</dbReference>
<accession>A0AA89C5I1</accession>
<dbReference type="Pfam" id="PF00144">
    <property type="entry name" value="Beta-lactamase"/>
    <property type="match status" value="1"/>
</dbReference>
<organism evidence="3 4">
    <name type="scientific">Pinctada imbricata</name>
    <name type="common">Atlantic pearl-oyster</name>
    <name type="synonym">Pinctada martensii</name>
    <dbReference type="NCBI Taxonomy" id="66713"/>
    <lineage>
        <taxon>Eukaryota</taxon>
        <taxon>Metazoa</taxon>
        <taxon>Spiralia</taxon>
        <taxon>Lophotrochozoa</taxon>
        <taxon>Mollusca</taxon>
        <taxon>Bivalvia</taxon>
        <taxon>Autobranchia</taxon>
        <taxon>Pteriomorphia</taxon>
        <taxon>Pterioida</taxon>
        <taxon>Pterioidea</taxon>
        <taxon>Pteriidae</taxon>
        <taxon>Pinctada</taxon>
    </lineage>
</organism>
<evidence type="ECO:0000313" key="4">
    <source>
        <dbReference type="Proteomes" id="UP001186944"/>
    </source>
</evidence>
<dbReference type="GO" id="GO:0019216">
    <property type="term" value="P:regulation of lipid metabolic process"/>
    <property type="evidence" value="ECO:0007669"/>
    <property type="project" value="TreeGrafter"/>
</dbReference>
<comment type="caution">
    <text evidence="3">The sequence shown here is derived from an EMBL/GenBank/DDBJ whole genome shotgun (WGS) entry which is preliminary data.</text>
</comment>
<dbReference type="Proteomes" id="UP001186944">
    <property type="component" value="Unassembled WGS sequence"/>
</dbReference>
<protein>
    <recommendedName>
        <fullName evidence="2">Beta-lactamase-related domain-containing protein</fullName>
    </recommendedName>
</protein>
<evidence type="ECO:0000259" key="2">
    <source>
        <dbReference type="Pfam" id="PF00144"/>
    </source>
</evidence>
<dbReference type="SUPFAM" id="SSF56601">
    <property type="entry name" value="beta-lactamase/transpeptidase-like"/>
    <property type="match status" value="1"/>
</dbReference>
<name>A0AA89C5I1_PINIB</name>
<gene>
    <name evidence="3" type="ORF">FSP39_015601</name>
</gene>
<feature type="domain" description="Beta-lactamase-related" evidence="2">
    <location>
        <begin position="94"/>
        <end position="518"/>
    </location>
</feature>
<keyword evidence="4" id="KW-1185">Reference proteome</keyword>
<dbReference type="GO" id="GO:0005739">
    <property type="term" value="C:mitochondrion"/>
    <property type="evidence" value="ECO:0007669"/>
    <property type="project" value="TreeGrafter"/>
</dbReference>
<dbReference type="GO" id="GO:0008233">
    <property type="term" value="F:peptidase activity"/>
    <property type="evidence" value="ECO:0007669"/>
    <property type="project" value="TreeGrafter"/>
</dbReference>